<dbReference type="Proteomes" id="UP001163255">
    <property type="component" value="Chromosome"/>
</dbReference>
<proteinExistence type="predicted"/>
<protein>
    <submittedName>
        <fullName evidence="1">Uncharacterized protein</fullName>
    </submittedName>
</protein>
<name>A0ABY6GSF5_9GAMM</name>
<dbReference type="RefSeq" id="WP_262596826.1">
    <property type="nucleotide sequence ID" value="NZ_CP103300.1"/>
</dbReference>
<evidence type="ECO:0000313" key="1">
    <source>
        <dbReference type="EMBL" id="UYM15013.1"/>
    </source>
</evidence>
<gene>
    <name evidence="1" type="ORF">NX720_19385</name>
</gene>
<keyword evidence="2" id="KW-1185">Reference proteome</keyword>
<sequence length="83" mass="9644">MHGKQLGFSETIQHLPVLWLNRKLLQVKVTLRGCFPDDFCHVTESREEFTTHGAVLISFSGSNWLQFVITVRAKINSERFRQL</sequence>
<dbReference type="EMBL" id="CP103300">
    <property type="protein sequence ID" value="UYM15013.1"/>
    <property type="molecule type" value="Genomic_DNA"/>
</dbReference>
<organism evidence="1 2">
    <name type="scientific">Endozoicomonas euniceicola</name>
    <dbReference type="NCBI Taxonomy" id="1234143"/>
    <lineage>
        <taxon>Bacteria</taxon>
        <taxon>Pseudomonadati</taxon>
        <taxon>Pseudomonadota</taxon>
        <taxon>Gammaproteobacteria</taxon>
        <taxon>Oceanospirillales</taxon>
        <taxon>Endozoicomonadaceae</taxon>
        <taxon>Endozoicomonas</taxon>
    </lineage>
</organism>
<reference evidence="1" key="1">
    <citation type="submission" date="2022-10" db="EMBL/GenBank/DDBJ databases">
        <title>Completed Genome Sequence of two octocoral isolated bacterium, Endozoicomonas euniceicola EF212T and Endozoicomonas gorgoniicola PS125T.</title>
        <authorList>
            <person name="Chiou Y.-J."/>
            <person name="Chen Y.-H."/>
        </authorList>
    </citation>
    <scope>NUCLEOTIDE SEQUENCE</scope>
    <source>
        <strain evidence="1">EF212</strain>
    </source>
</reference>
<evidence type="ECO:0000313" key="2">
    <source>
        <dbReference type="Proteomes" id="UP001163255"/>
    </source>
</evidence>
<accession>A0ABY6GSF5</accession>